<dbReference type="CDD" id="cd06222">
    <property type="entry name" value="RNase_H_like"/>
    <property type="match status" value="1"/>
</dbReference>
<dbReference type="InterPro" id="IPR044730">
    <property type="entry name" value="RNase_H-like_dom_plant"/>
</dbReference>
<dbReference type="Gene3D" id="3.30.420.10">
    <property type="entry name" value="Ribonuclease H-like superfamily/Ribonuclease H"/>
    <property type="match status" value="1"/>
</dbReference>
<reference evidence="3 4" key="1">
    <citation type="journal article" date="2023" name="G3 (Bethesda)">
        <title>A chromosome-length genome assembly and annotation of blackberry (Rubus argutus, cv. 'Hillquist').</title>
        <authorList>
            <person name="Bruna T."/>
            <person name="Aryal R."/>
            <person name="Dudchenko O."/>
            <person name="Sargent D.J."/>
            <person name="Mead D."/>
            <person name="Buti M."/>
            <person name="Cavallini A."/>
            <person name="Hytonen T."/>
            <person name="Andres J."/>
            <person name="Pham M."/>
            <person name="Weisz D."/>
            <person name="Mascagni F."/>
            <person name="Usai G."/>
            <person name="Natali L."/>
            <person name="Bassil N."/>
            <person name="Fernandez G.E."/>
            <person name="Lomsadze A."/>
            <person name="Armour M."/>
            <person name="Olukolu B."/>
            <person name="Poorten T."/>
            <person name="Britton C."/>
            <person name="Davik J."/>
            <person name="Ashrafi H."/>
            <person name="Aiden E.L."/>
            <person name="Borodovsky M."/>
            <person name="Worthington M."/>
        </authorList>
    </citation>
    <scope>NUCLEOTIDE SEQUENCE [LARGE SCALE GENOMIC DNA]</scope>
    <source>
        <strain evidence="3">PI 553951</strain>
    </source>
</reference>
<gene>
    <name evidence="3" type="ORF">M0R45_002351</name>
</gene>
<dbReference type="EMBL" id="JBEDUW010000348">
    <property type="protein sequence ID" value="KAK9900951.1"/>
    <property type="molecule type" value="Genomic_DNA"/>
</dbReference>
<dbReference type="Pfam" id="PF13456">
    <property type="entry name" value="RVT_3"/>
    <property type="match status" value="1"/>
</dbReference>
<dbReference type="PANTHER" id="PTHR47723:SF19">
    <property type="entry name" value="POLYNUCLEOTIDYL TRANSFERASE, RIBONUCLEASE H-LIKE SUPERFAMILY PROTEIN"/>
    <property type="match status" value="1"/>
</dbReference>
<feature type="domain" description="RNase H type-1" evidence="2">
    <location>
        <begin position="29"/>
        <end position="106"/>
    </location>
</feature>
<feature type="region of interest" description="Disordered" evidence="1">
    <location>
        <begin position="1"/>
        <end position="20"/>
    </location>
</feature>
<protein>
    <recommendedName>
        <fullName evidence="2">RNase H type-1 domain-containing protein</fullName>
    </recommendedName>
</protein>
<sequence>MPIPAPVDQGTPTQSKFWHPPSDEFVKINVDGSWDPLNGDAGSGAIARNHLGIMVAGSSKSFRALSSIQAESQAIADGLLLAKNGNFSKIIISSDSKIAIDAAHSSTIPRNWKMN</sequence>
<dbReference type="Proteomes" id="UP001457282">
    <property type="component" value="Unassembled WGS sequence"/>
</dbReference>
<dbReference type="InterPro" id="IPR036397">
    <property type="entry name" value="RNaseH_sf"/>
</dbReference>
<evidence type="ECO:0000313" key="4">
    <source>
        <dbReference type="Proteomes" id="UP001457282"/>
    </source>
</evidence>
<dbReference type="InterPro" id="IPR012337">
    <property type="entry name" value="RNaseH-like_sf"/>
</dbReference>
<proteinExistence type="predicted"/>
<dbReference type="GO" id="GO:0004523">
    <property type="term" value="F:RNA-DNA hybrid ribonuclease activity"/>
    <property type="evidence" value="ECO:0007669"/>
    <property type="project" value="InterPro"/>
</dbReference>
<evidence type="ECO:0000313" key="3">
    <source>
        <dbReference type="EMBL" id="KAK9900951.1"/>
    </source>
</evidence>
<dbReference type="InterPro" id="IPR053151">
    <property type="entry name" value="RNase_H-like"/>
</dbReference>
<evidence type="ECO:0000256" key="1">
    <source>
        <dbReference type="SAM" id="MobiDB-lite"/>
    </source>
</evidence>
<dbReference type="GO" id="GO:0003676">
    <property type="term" value="F:nucleic acid binding"/>
    <property type="evidence" value="ECO:0007669"/>
    <property type="project" value="InterPro"/>
</dbReference>
<organism evidence="3 4">
    <name type="scientific">Rubus argutus</name>
    <name type="common">Southern blackberry</name>
    <dbReference type="NCBI Taxonomy" id="59490"/>
    <lineage>
        <taxon>Eukaryota</taxon>
        <taxon>Viridiplantae</taxon>
        <taxon>Streptophyta</taxon>
        <taxon>Embryophyta</taxon>
        <taxon>Tracheophyta</taxon>
        <taxon>Spermatophyta</taxon>
        <taxon>Magnoliopsida</taxon>
        <taxon>eudicotyledons</taxon>
        <taxon>Gunneridae</taxon>
        <taxon>Pentapetalae</taxon>
        <taxon>rosids</taxon>
        <taxon>fabids</taxon>
        <taxon>Rosales</taxon>
        <taxon>Rosaceae</taxon>
        <taxon>Rosoideae</taxon>
        <taxon>Rosoideae incertae sedis</taxon>
        <taxon>Rubus</taxon>
    </lineage>
</organism>
<keyword evidence="4" id="KW-1185">Reference proteome</keyword>
<dbReference type="PANTHER" id="PTHR47723">
    <property type="entry name" value="OS05G0353850 PROTEIN"/>
    <property type="match status" value="1"/>
</dbReference>
<dbReference type="InterPro" id="IPR002156">
    <property type="entry name" value="RNaseH_domain"/>
</dbReference>
<name>A0AAW1VJ57_RUBAR</name>
<dbReference type="SUPFAM" id="SSF53098">
    <property type="entry name" value="Ribonuclease H-like"/>
    <property type="match status" value="1"/>
</dbReference>
<evidence type="ECO:0000259" key="2">
    <source>
        <dbReference type="Pfam" id="PF13456"/>
    </source>
</evidence>
<dbReference type="AlphaFoldDB" id="A0AAW1VJ57"/>
<accession>A0AAW1VJ57</accession>
<comment type="caution">
    <text evidence="3">The sequence shown here is derived from an EMBL/GenBank/DDBJ whole genome shotgun (WGS) entry which is preliminary data.</text>
</comment>